<protein>
    <submittedName>
        <fullName evidence="2">Uncharacterized protein</fullName>
    </submittedName>
</protein>
<gene>
    <name evidence="2" type="ORF">PYX00_008687</name>
</gene>
<name>A0AAW2HNV5_9NEOP</name>
<sequence>MENIALFEEKRTLRETSQSATNLCQESPEKDLDPPSGRESVEVQVHIEKQAEEFNQSSISVLEQEKRPENDTHEDLLSLGMYGFNVDETLRNRHIQEKE</sequence>
<evidence type="ECO:0000313" key="2">
    <source>
        <dbReference type="EMBL" id="KAL0271670.1"/>
    </source>
</evidence>
<dbReference type="AlphaFoldDB" id="A0AAW2HNV5"/>
<feature type="region of interest" description="Disordered" evidence="1">
    <location>
        <begin position="1"/>
        <end position="39"/>
    </location>
</feature>
<feature type="compositionally biased region" description="Polar residues" evidence="1">
    <location>
        <begin position="15"/>
        <end position="25"/>
    </location>
</feature>
<dbReference type="EMBL" id="JARGDH010000004">
    <property type="protein sequence ID" value="KAL0271670.1"/>
    <property type="molecule type" value="Genomic_DNA"/>
</dbReference>
<accession>A0AAW2HNV5</accession>
<evidence type="ECO:0000256" key="1">
    <source>
        <dbReference type="SAM" id="MobiDB-lite"/>
    </source>
</evidence>
<reference evidence="2" key="1">
    <citation type="journal article" date="2024" name="Gigascience">
        <title>Chromosome-level genome of the poultry shaft louse Menopon gallinae provides insight into the host-switching and adaptive evolution of parasitic lice.</title>
        <authorList>
            <person name="Xu Y."/>
            <person name="Ma L."/>
            <person name="Liu S."/>
            <person name="Liang Y."/>
            <person name="Liu Q."/>
            <person name="He Z."/>
            <person name="Tian L."/>
            <person name="Duan Y."/>
            <person name="Cai W."/>
            <person name="Li H."/>
            <person name="Song F."/>
        </authorList>
    </citation>
    <scope>NUCLEOTIDE SEQUENCE</scope>
    <source>
        <strain evidence="2">Cailab_2023a</strain>
    </source>
</reference>
<comment type="caution">
    <text evidence="2">The sequence shown here is derived from an EMBL/GenBank/DDBJ whole genome shotgun (WGS) entry which is preliminary data.</text>
</comment>
<organism evidence="2">
    <name type="scientific">Menopon gallinae</name>
    <name type="common">poultry shaft louse</name>
    <dbReference type="NCBI Taxonomy" id="328185"/>
    <lineage>
        <taxon>Eukaryota</taxon>
        <taxon>Metazoa</taxon>
        <taxon>Ecdysozoa</taxon>
        <taxon>Arthropoda</taxon>
        <taxon>Hexapoda</taxon>
        <taxon>Insecta</taxon>
        <taxon>Pterygota</taxon>
        <taxon>Neoptera</taxon>
        <taxon>Paraneoptera</taxon>
        <taxon>Psocodea</taxon>
        <taxon>Troctomorpha</taxon>
        <taxon>Phthiraptera</taxon>
        <taxon>Amblycera</taxon>
        <taxon>Menoponidae</taxon>
        <taxon>Menopon</taxon>
    </lineage>
</organism>
<proteinExistence type="predicted"/>